<dbReference type="Pfam" id="PF02585">
    <property type="entry name" value="PIG-L"/>
    <property type="match status" value="1"/>
</dbReference>
<evidence type="ECO:0000256" key="1">
    <source>
        <dbReference type="ARBA" id="ARBA00022833"/>
    </source>
</evidence>
<dbReference type="PANTHER" id="PTHR12993">
    <property type="entry name" value="N-ACETYLGLUCOSAMINYL-PHOSPHATIDYLINOSITOL DE-N-ACETYLASE-RELATED"/>
    <property type="match status" value="1"/>
</dbReference>
<reference evidence="2 3" key="1">
    <citation type="submission" date="2019-03" db="EMBL/GenBank/DDBJ databases">
        <title>Draft genome sequences of novel Actinobacteria.</title>
        <authorList>
            <person name="Sahin N."/>
            <person name="Ay H."/>
            <person name="Saygin H."/>
        </authorList>
    </citation>
    <scope>NUCLEOTIDE SEQUENCE [LARGE SCALE GENOMIC DNA]</scope>
    <source>
        <strain evidence="2 3">JCM 30547</strain>
    </source>
</reference>
<proteinExistence type="predicted"/>
<evidence type="ECO:0000313" key="2">
    <source>
        <dbReference type="EMBL" id="TDC35041.1"/>
    </source>
</evidence>
<protein>
    <submittedName>
        <fullName evidence="2">PIG-L family deacetylase</fullName>
    </submittedName>
</protein>
<name>A0A4R4QH44_9ACTN</name>
<dbReference type="SUPFAM" id="SSF102588">
    <property type="entry name" value="LmbE-like"/>
    <property type="match status" value="1"/>
</dbReference>
<evidence type="ECO:0000313" key="3">
    <source>
        <dbReference type="Proteomes" id="UP000295075"/>
    </source>
</evidence>
<sequence>MSWTLVVFQAHPDDEIVLTAGTMARAADQGHRVVLVVATDGGLGRTRLELGPYGDLGRLRWSELTKSAGLLGVHRLVGLGYADSGAGPVVPADPADRCRFVRAPLDEAAGRLAEILRQECADVLIIDDPGGGYGHRDHVRAHQVGARAADLAGTTCVLQATIPVVYSSARLVTHRIDVRRYVAVKRSALAAHVSQSSRAVGGDRMLVRCLALPPLVFGWLFGSEWFIGRKR</sequence>
<dbReference type="Proteomes" id="UP000295075">
    <property type="component" value="Unassembled WGS sequence"/>
</dbReference>
<comment type="caution">
    <text evidence="2">The sequence shown here is derived from an EMBL/GenBank/DDBJ whole genome shotgun (WGS) entry which is preliminary data.</text>
</comment>
<dbReference type="GO" id="GO:0016137">
    <property type="term" value="P:glycoside metabolic process"/>
    <property type="evidence" value="ECO:0007669"/>
    <property type="project" value="UniProtKB-ARBA"/>
</dbReference>
<organism evidence="2 3">
    <name type="scientific">Kribbella albertanoniae</name>
    <dbReference type="NCBI Taxonomy" id="1266829"/>
    <lineage>
        <taxon>Bacteria</taxon>
        <taxon>Bacillati</taxon>
        <taxon>Actinomycetota</taxon>
        <taxon>Actinomycetes</taxon>
        <taxon>Propionibacteriales</taxon>
        <taxon>Kribbellaceae</taxon>
        <taxon>Kribbella</taxon>
    </lineage>
</organism>
<dbReference type="InterPro" id="IPR024078">
    <property type="entry name" value="LmbE-like_dom_sf"/>
</dbReference>
<dbReference type="EMBL" id="SMKA01000004">
    <property type="protein sequence ID" value="TDC35041.1"/>
    <property type="molecule type" value="Genomic_DNA"/>
</dbReference>
<gene>
    <name evidence="2" type="ORF">E1261_02370</name>
</gene>
<accession>A0A4R4QH44</accession>
<keyword evidence="1" id="KW-0862">Zinc</keyword>
<dbReference type="AlphaFoldDB" id="A0A4R4QH44"/>
<dbReference type="Gene3D" id="3.40.50.10320">
    <property type="entry name" value="LmbE-like"/>
    <property type="match status" value="1"/>
</dbReference>
<dbReference type="OrthoDB" id="158614at2"/>
<dbReference type="InterPro" id="IPR003737">
    <property type="entry name" value="GlcNAc_PI_deacetylase-related"/>
</dbReference>
<keyword evidence="3" id="KW-1185">Reference proteome</keyword>
<dbReference type="PANTHER" id="PTHR12993:SF11">
    <property type="entry name" value="N-ACETYLGLUCOSAMINYL-PHOSPHATIDYLINOSITOL DE-N-ACETYLASE"/>
    <property type="match status" value="1"/>
</dbReference>
<dbReference type="RefSeq" id="WP_132401031.1">
    <property type="nucleotide sequence ID" value="NZ_SMKA01000004.1"/>
</dbReference>
<dbReference type="GO" id="GO:0016811">
    <property type="term" value="F:hydrolase activity, acting on carbon-nitrogen (but not peptide) bonds, in linear amides"/>
    <property type="evidence" value="ECO:0007669"/>
    <property type="project" value="TreeGrafter"/>
</dbReference>